<reference evidence="6 7" key="1">
    <citation type="submission" date="2018-07" db="EMBL/GenBank/DDBJ databases">
        <title>Genomic Encyclopedia of Type Strains, Phase IV (KMG-IV): sequencing the most valuable type-strain genomes for metagenomic binning, comparative biology and taxonomic classification.</title>
        <authorList>
            <person name="Goeker M."/>
        </authorList>
    </citation>
    <scope>NUCLEOTIDE SEQUENCE [LARGE SCALE GENOMIC DNA]</scope>
    <source>
        <strain evidence="6 7">DSM 21634</strain>
    </source>
</reference>
<dbReference type="PANTHER" id="PTHR43547">
    <property type="entry name" value="TWO-COMPONENT HISTIDINE KINASE"/>
    <property type="match status" value="1"/>
</dbReference>
<keyword evidence="7" id="KW-1185">Reference proteome</keyword>
<protein>
    <recommendedName>
        <fullName evidence="2">histidine kinase</fullName>
        <ecNumber evidence="2">2.7.13.3</ecNumber>
    </recommendedName>
</protein>
<dbReference type="InterPro" id="IPR036890">
    <property type="entry name" value="HATPase_C_sf"/>
</dbReference>
<evidence type="ECO:0000313" key="7">
    <source>
        <dbReference type="Proteomes" id="UP000252884"/>
    </source>
</evidence>
<evidence type="ECO:0000256" key="4">
    <source>
        <dbReference type="PROSITE-ProRule" id="PRU00169"/>
    </source>
</evidence>
<comment type="caution">
    <text evidence="6">The sequence shown here is derived from an EMBL/GenBank/DDBJ whole genome shotgun (WGS) entry which is preliminary data.</text>
</comment>
<evidence type="ECO:0000313" key="6">
    <source>
        <dbReference type="EMBL" id="RCW63783.1"/>
    </source>
</evidence>
<dbReference type="CDD" id="cd00075">
    <property type="entry name" value="HATPase"/>
    <property type="match status" value="1"/>
</dbReference>
<organism evidence="6 7">
    <name type="scientific">Pseudorhodoferax soli</name>
    <dbReference type="NCBI Taxonomy" id="545864"/>
    <lineage>
        <taxon>Bacteria</taxon>
        <taxon>Pseudomonadati</taxon>
        <taxon>Pseudomonadota</taxon>
        <taxon>Betaproteobacteria</taxon>
        <taxon>Burkholderiales</taxon>
        <taxon>Comamonadaceae</taxon>
    </lineage>
</organism>
<dbReference type="InterPro" id="IPR001789">
    <property type="entry name" value="Sig_transdc_resp-reg_receiver"/>
</dbReference>
<dbReference type="OrthoDB" id="9179585at2"/>
<feature type="modified residue" description="4-aspartylphosphate" evidence="4">
    <location>
        <position position="122"/>
    </location>
</feature>
<evidence type="ECO:0000256" key="1">
    <source>
        <dbReference type="ARBA" id="ARBA00000085"/>
    </source>
</evidence>
<dbReference type="RefSeq" id="WP_147283054.1">
    <property type="nucleotide sequence ID" value="NZ_QPJK01000017.1"/>
</dbReference>
<name>A0A368X760_9BURK</name>
<dbReference type="Proteomes" id="UP000252884">
    <property type="component" value="Unassembled WGS sequence"/>
</dbReference>
<feature type="non-terminal residue" evidence="6">
    <location>
        <position position="1"/>
    </location>
</feature>
<dbReference type="Pfam" id="PF02518">
    <property type="entry name" value="HATPase_c"/>
    <property type="match status" value="1"/>
</dbReference>
<gene>
    <name evidence="6" type="ORF">DES41_1171</name>
</gene>
<dbReference type="Gene3D" id="3.30.565.10">
    <property type="entry name" value="Histidine kinase-like ATPase, C-terminal domain"/>
    <property type="match status" value="1"/>
</dbReference>
<dbReference type="EMBL" id="QPJK01000017">
    <property type="protein sequence ID" value="RCW63783.1"/>
    <property type="molecule type" value="Genomic_DNA"/>
</dbReference>
<dbReference type="SUPFAM" id="SSF52172">
    <property type="entry name" value="CheY-like"/>
    <property type="match status" value="1"/>
</dbReference>
<keyword evidence="6" id="KW-0808">Transferase</keyword>
<feature type="domain" description="Response regulatory" evidence="5">
    <location>
        <begin position="73"/>
        <end position="192"/>
    </location>
</feature>
<dbReference type="AlphaFoldDB" id="A0A368X760"/>
<dbReference type="PROSITE" id="PS50110">
    <property type="entry name" value="RESPONSE_REGULATORY"/>
    <property type="match status" value="1"/>
</dbReference>
<dbReference type="Gene3D" id="3.40.50.2300">
    <property type="match status" value="1"/>
</dbReference>
<dbReference type="PANTHER" id="PTHR43547:SF2">
    <property type="entry name" value="HYBRID SIGNAL TRANSDUCTION HISTIDINE KINASE C"/>
    <property type="match status" value="1"/>
</dbReference>
<dbReference type="PRINTS" id="PR00344">
    <property type="entry name" value="BCTRLSENSOR"/>
</dbReference>
<comment type="catalytic activity">
    <reaction evidence="1">
        <text>ATP + protein L-histidine = ADP + protein N-phospho-L-histidine.</text>
        <dbReference type="EC" id="2.7.13.3"/>
    </reaction>
</comment>
<dbReference type="SMART" id="SM00448">
    <property type="entry name" value="REC"/>
    <property type="match status" value="1"/>
</dbReference>
<dbReference type="Pfam" id="PF00072">
    <property type="entry name" value="Response_reg"/>
    <property type="match status" value="1"/>
</dbReference>
<dbReference type="SUPFAM" id="SSF55874">
    <property type="entry name" value="ATPase domain of HSP90 chaperone/DNA topoisomerase II/histidine kinase"/>
    <property type="match status" value="1"/>
</dbReference>
<keyword evidence="6" id="KW-0418">Kinase</keyword>
<evidence type="ECO:0000256" key="2">
    <source>
        <dbReference type="ARBA" id="ARBA00012438"/>
    </source>
</evidence>
<dbReference type="InterPro" id="IPR003594">
    <property type="entry name" value="HATPase_dom"/>
</dbReference>
<evidence type="ECO:0000256" key="3">
    <source>
        <dbReference type="ARBA" id="ARBA00022553"/>
    </source>
</evidence>
<dbReference type="GO" id="GO:0000155">
    <property type="term" value="F:phosphorelay sensor kinase activity"/>
    <property type="evidence" value="ECO:0007669"/>
    <property type="project" value="TreeGrafter"/>
</dbReference>
<keyword evidence="3 4" id="KW-0597">Phosphoprotein</keyword>
<dbReference type="EC" id="2.7.13.3" evidence="2"/>
<dbReference type="InterPro" id="IPR004358">
    <property type="entry name" value="Sig_transdc_His_kin-like_C"/>
</dbReference>
<accession>A0A368X760</accession>
<evidence type="ECO:0000259" key="5">
    <source>
        <dbReference type="PROSITE" id="PS50110"/>
    </source>
</evidence>
<proteinExistence type="predicted"/>
<dbReference type="CDD" id="cd17580">
    <property type="entry name" value="REC_2_DhkD-like"/>
    <property type="match status" value="1"/>
</dbReference>
<sequence length="193" mass="20300">RASGGLGLGLSIVKHLAELHGGGVELSSPGLDAGTTARVWLPLQPAMADGGPAPETQPGALDDAALAGLSGRRVLVVEDDRDAAEMLEHILEDRGAQVRIAGDHDSGLAALQDARPDLLLSDIGLPGKDGYALIRHWRAQEKRDGQPRLPAIALTAFGRPDDRAMALDAGFDAHVAKPFEPQLLLNTIRRLLG</sequence>
<dbReference type="InterPro" id="IPR011006">
    <property type="entry name" value="CheY-like_superfamily"/>
</dbReference>